<organism evidence="2 3">
    <name type="scientific">Faecalicatena contorta</name>
    <dbReference type="NCBI Taxonomy" id="39482"/>
    <lineage>
        <taxon>Bacteria</taxon>
        <taxon>Bacillati</taxon>
        <taxon>Bacillota</taxon>
        <taxon>Clostridia</taxon>
        <taxon>Lachnospirales</taxon>
        <taxon>Lachnospiraceae</taxon>
        <taxon>Faecalicatena</taxon>
    </lineage>
</organism>
<keyword evidence="1" id="KW-0472">Membrane</keyword>
<dbReference type="AlphaFoldDB" id="A0A174IGC0"/>
<evidence type="ECO:0000256" key="1">
    <source>
        <dbReference type="SAM" id="Phobius"/>
    </source>
</evidence>
<dbReference type="GO" id="GO:0005886">
    <property type="term" value="C:plasma membrane"/>
    <property type="evidence" value="ECO:0007669"/>
    <property type="project" value="UniProtKB-SubCell"/>
</dbReference>
<feature type="transmembrane region" description="Helical" evidence="1">
    <location>
        <begin position="343"/>
        <end position="362"/>
    </location>
</feature>
<evidence type="ECO:0000313" key="2">
    <source>
        <dbReference type="EMBL" id="CUO86243.1"/>
    </source>
</evidence>
<dbReference type="OrthoDB" id="2063767at2"/>
<accession>A0A174IGC0</accession>
<gene>
    <name evidence="2" type="ORF">ERS852491_03543</name>
</gene>
<feature type="transmembrane region" description="Helical" evidence="1">
    <location>
        <begin position="17"/>
        <end position="35"/>
    </location>
</feature>
<feature type="transmembrane region" description="Helical" evidence="1">
    <location>
        <begin position="154"/>
        <end position="176"/>
    </location>
</feature>
<feature type="transmembrane region" description="Helical" evidence="1">
    <location>
        <begin position="285"/>
        <end position="306"/>
    </location>
</feature>
<feature type="transmembrane region" description="Helical" evidence="1">
    <location>
        <begin position="255"/>
        <end position="279"/>
    </location>
</feature>
<dbReference type="EMBL" id="CYZU01000039">
    <property type="protein sequence ID" value="CUO86243.1"/>
    <property type="molecule type" value="Genomic_DNA"/>
</dbReference>
<keyword evidence="1" id="KW-0812">Transmembrane</keyword>
<proteinExistence type="predicted"/>
<sequence length="372" mass="42210">MWEIWKKEIYKIASRKVIWCGVLLLLSFITFRLYAEQKDYSVTIDGQSYHGKEAIEKDRKLTAEYAGMLTREKVQEIYDKYGFYYYDDKTESYAGNFCSKFVTEQMTNYNQTSGNDPSQIRFYEGEKWEQNAAPLLKDNLQFDYFYGWQDFQEIYGMMGILLLYVILIIGLSPVFAEEYTLRTADILLSTQRGKKSCIYLKIAAALSFTAIVYLMVTAYIWFIYLLVYGTQGLDASAVLAGASFFGYGPGSIGGFLLSISALGLAGGLLLTGCVLAASALCRNSFLTVVVSLSLYLIPVVWLKVFAPMWILGYSLTRAVNHFMASMPMYLPMNWSFGFTAAQIHRHLLTALAVAVSCLILAYQKYRTYQGKK</sequence>
<feature type="transmembrane region" description="Helical" evidence="1">
    <location>
        <begin position="197"/>
        <end position="222"/>
    </location>
</feature>
<reference evidence="2 3" key="1">
    <citation type="submission" date="2015-09" db="EMBL/GenBank/DDBJ databases">
        <authorList>
            <consortium name="Pathogen Informatics"/>
        </authorList>
    </citation>
    <scope>NUCLEOTIDE SEQUENCE [LARGE SCALE GENOMIC DNA]</scope>
    <source>
        <strain evidence="2 3">2789STDY5834876</strain>
    </source>
</reference>
<dbReference type="GO" id="GO:0140359">
    <property type="term" value="F:ABC-type transporter activity"/>
    <property type="evidence" value="ECO:0007669"/>
    <property type="project" value="InterPro"/>
</dbReference>
<name>A0A174IGC0_9FIRM</name>
<evidence type="ECO:0000313" key="3">
    <source>
        <dbReference type="Proteomes" id="UP000095544"/>
    </source>
</evidence>
<dbReference type="Proteomes" id="UP000095544">
    <property type="component" value="Unassembled WGS sequence"/>
</dbReference>
<dbReference type="STRING" id="39482.ERS852491_03543"/>
<keyword evidence="1" id="KW-1133">Transmembrane helix</keyword>
<protein>
    <submittedName>
        <fullName evidence="2">ABC-type transport system involved in multi-copper enzyme maturation, permease component</fullName>
    </submittedName>
</protein>
<dbReference type="RefSeq" id="WP_055154497.1">
    <property type="nucleotide sequence ID" value="NZ_CYZU01000039.1"/>
</dbReference>